<feature type="domain" description="Glycosyltransferase subfamily 4-like N-terminal" evidence="2">
    <location>
        <begin position="15"/>
        <end position="186"/>
    </location>
</feature>
<reference evidence="3 4" key="1">
    <citation type="submission" date="2015-02" db="EMBL/GenBank/DDBJ databases">
        <title>Improved understanding of the partial-nitritation anammox process through 23 genomes representing the majority of the microbial community.</title>
        <authorList>
            <person name="Speth D.R."/>
            <person name="In T Zandt M."/>
            <person name="Guerrero Cruz S."/>
            <person name="Jetten M.S."/>
            <person name="Dutilh B.E."/>
        </authorList>
    </citation>
    <scope>NUCLEOTIDE SEQUENCE [LARGE SCALE GENOMIC DNA]</scope>
    <source>
        <strain evidence="3">OLB21</strain>
    </source>
</reference>
<dbReference type="STRING" id="1617427.UZ20_WS6002000470"/>
<organism evidence="3 4">
    <name type="scientific">candidate division WS6 bacterium OLB21</name>
    <dbReference type="NCBI Taxonomy" id="1617427"/>
    <lineage>
        <taxon>Bacteria</taxon>
        <taxon>Candidatus Dojkabacteria</taxon>
    </lineage>
</organism>
<comment type="caution">
    <text evidence="3">The sequence shown here is derived from an EMBL/GenBank/DDBJ whole genome shotgun (WGS) entry which is preliminary data.</text>
</comment>
<protein>
    <submittedName>
        <fullName evidence="3">D-inositol 3-phosphate glycosyltransferase</fullName>
        <ecNumber evidence="3">2.4.1.250</ecNumber>
    </submittedName>
</protein>
<sequence>MKIAQITTFFHPVTGGVETHVLELSRDLVEKGHDVEVLTSSSNKNGPKITEFKTQFLGVKVRRFRTWFALSPYHRFFPGLFFYLLKQDFDVLHVHGFRKLEVYVAMLIKFIKKGKPKLIVTGHNPFPTTSRRVRFNVLVALHDKTIGQLFTKSIDKIVALVKSEAKKYEKDFNVPKDKIVVIPNGFSEIFLDQHDPDIFFKEWEIDKSKWNAVVASAGRINKAKGFQYLRKAIEKHKKVLFVISGGDDGYLSRLKFELGNYRNVVLTEHFLPPVKLAQLFAAADIFVLPSLHEAFGIVLLEAMASELPIISTNAGGPAEFVVEDFGILVQPKDETALSNAIFELVEDQKRREEMGKKAKEFAEKYTWGKITGKIEKLYIN</sequence>
<dbReference type="SUPFAM" id="SSF53756">
    <property type="entry name" value="UDP-Glycosyltransferase/glycogen phosphorylase"/>
    <property type="match status" value="1"/>
</dbReference>
<dbReference type="PANTHER" id="PTHR45947:SF3">
    <property type="entry name" value="SULFOQUINOVOSYL TRANSFERASE SQD2"/>
    <property type="match status" value="1"/>
</dbReference>
<dbReference type="Pfam" id="PF00534">
    <property type="entry name" value="Glycos_transf_1"/>
    <property type="match status" value="1"/>
</dbReference>
<gene>
    <name evidence="3" type="primary">mshA_1</name>
    <name evidence="3" type="ORF">UZ20_WS6002000470</name>
</gene>
<dbReference type="InterPro" id="IPR001296">
    <property type="entry name" value="Glyco_trans_1"/>
</dbReference>
<dbReference type="AlphaFoldDB" id="A0A136KJE0"/>
<keyword evidence="3" id="KW-0328">Glycosyltransferase</keyword>
<dbReference type="Pfam" id="PF13439">
    <property type="entry name" value="Glyco_transf_4"/>
    <property type="match status" value="1"/>
</dbReference>
<dbReference type="InterPro" id="IPR028098">
    <property type="entry name" value="Glyco_trans_4-like_N"/>
</dbReference>
<keyword evidence="3" id="KW-0808">Transferase</keyword>
<dbReference type="CDD" id="cd03801">
    <property type="entry name" value="GT4_PimA-like"/>
    <property type="match status" value="1"/>
</dbReference>
<dbReference type="Gene3D" id="3.40.50.2000">
    <property type="entry name" value="Glycogen Phosphorylase B"/>
    <property type="match status" value="2"/>
</dbReference>
<dbReference type="PANTHER" id="PTHR45947">
    <property type="entry name" value="SULFOQUINOVOSYL TRANSFERASE SQD2"/>
    <property type="match status" value="1"/>
</dbReference>
<evidence type="ECO:0000259" key="2">
    <source>
        <dbReference type="Pfam" id="PF13439"/>
    </source>
</evidence>
<evidence type="ECO:0000313" key="4">
    <source>
        <dbReference type="Proteomes" id="UP000070449"/>
    </source>
</evidence>
<dbReference type="InterPro" id="IPR050194">
    <property type="entry name" value="Glycosyltransferase_grp1"/>
</dbReference>
<dbReference type="EMBL" id="JYPD01000016">
    <property type="protein sequence ID" value="KXK09524.1"/>
    <property type="molecule type" value="Genomic_DNA"/>
</dbReference>
<evidence type="ECO:0000259" key="1">
    <source>
        <dbReference type="Pfam" id="PF00534"/>
    </source>
</evidence>
<evidence type="ECO:0000313" key="3">
    <source>
        <dbReference type="EMBL" id="KXK09524.1"/>
    </source>
</evidence>
<proteinExistence type="predicted"/>
<accession>A0A136KJE0</accession>
<dbReference type="EC" id="2.4.1.250" evidence="3"/>
<feature type="domain" description="Glycosyl transferase family 1" evidence="1">
    <location>
        <begin position="206"/>
        <end position="360"/>
    </location>
</feature>
<dbReference type="GO" id="GO:0102710">
    <property type="term" value="F:D-inositol-3-phosphate glycosyltransferase activity"/>
    <property type="evidence" value="ECO:0007669"/>
    <property type="project" value="UniProtKB-EC"/>
</dbReference>
<name>A0A136KJE0_9BACT</name>
<dbReference type="Proteomes" id="UP000070449">
    <property type="component" value="Unassembled WGS sequence"/>
</dbReference>